<keyword evidence="10" id="KW-0807">Transducer</keyword>
<evidence type="ECO:0000256" key="7">
    <source>
        <dbReference type="ARBA" id="ARBA00023136"/>
    </source>
</evidence>
<keyword evidence="7 12" id="KW-0472">Membrane</keyword>
<evidence type="ECO:0000256" key="12">
    <source>
        <dbReference type="SAM" id="Phobius"/>
    </source>
</evidence>
<dbReference type="InterPro" id="IPR008365">
    <property type="entry name" value="Prostanoid_rcpt"/>
</dbReference>
<feature type="transmembrane region" description="Helical" evidence="12">
    <location>
        <begin position="161"/>
        <end position="185"/>
    </location>
</feature>
<organism evidence="14 15">
    <name type="scientific">Takifugu rubripes</name>
    <name type="common">Japanese pufferfish</name>
    <name type="synonym">Fugu rubripes</name>
    <dbReference type="NCBI Taxonomy" id="31033"/>
    <lineage>
        <taxon>Eukaryota</taxon>
        <taxon>Metazoa</taxon>
        <taxon>Chordata</taxon>
        <taxon>Craniata</taxon>
        <taxon>Vertebrata</taxon>
        <taxon>Euteleostomi</taxon>
        <taxon>Actinopterygii</taxon>
        <taxon>Neopterygii</taxon>
        <taxon>Teleostei</taxon>
        <taxon>Neoteleostei</taxon>
        <taxon>Acanthomorphata</taxon>
        <taxon>Eupercaria</taxon>
        <taxon>Tetraodontiformes</taxon>
        <taxon>Tetradontoidea</taxon>
        <taxon>Tetraodontidae</taxon>
        <taxon>Takifugu</taxon>
    </lineage>
</organism>
<evidence type="ECO:0000256" key="2">
    <source>
        <dbReference type="ARBA" id="ARBA00017628"/>
    </source>
</evidence>
<dbReference type="InParanoid" id="H2T184"/>
<dbReference type="OMA" id="GMCQFLG"/>
<dbReference type="InterPro" id="IPR000276">
    <property type="entry name" value="GPCR_Rhodpsn"/>
</dbReference>
<dbReference type="InterPro" id="IPR001105">
    <property type="entry name" value="Thbox_rcpt"/>
</dbReference>
<reference evidence="14" key="2">
    <citation type="submission" date="2025-08" db="UniProtKB">
        <authorList>
            <consortium name="Ensembl"/>
        </authorList>
    </citation>
    <scope>IDENTIFICATION</scope>
</reference>
<dbReference type="PRINTS" id="PR01788">
    <property type="entry name" value="PROSTANOIDR"/>
</dbReference>
<dbReference type="AlphaFoldDB" id="H2T184"/>
<dbReference type="InterPro" id="IPR017452">
    <property type="entry name" value="GPCR_Rhodpsn_7TM"/>
</dbReference>
<feature type="transmembrane region" description="Helical" evidence="12">
    <location>
        <begin position="249"/>
        <end position="280"/>
    </location>
</feature>
<dbReference type="SUPFAM" id="SSF81321">
    <property type="entry name" value="Family A G protein-coupled receptor-like"/>
    <property type="match status" value="1"/>
</dbReference>
<dbReference type="GO" id="GO:0004960">
    <property type="term" value="F:thromboxane receptor activity"/>
    <property type="evidence" value="ECO:0007669"/>
    <property type="project" value="InterPro"/>
</dbReference>
<evidence type="ECO:0000256" key="11">
    <source>
        <dbReference type="ARBA" id="ARBA00029815"/>
    </source>
</evidence>
<evidence type="ECO:0000256" key="6">
    <source>
        <dbReference type="ARBA" id="ARBA00023040"/>
    </source>
</evidence>
<dbReference type="GO" id="GO:0007204">
    <property type="term" value="P:positive regulation of cytosolic calcium ion concentration"/>
    <property type="evidence" value="ECO:0007669"/>
    <property type="project" value="TreeGrafter"/>
</dbReference>
<feature type="transmembrane region" description="Helical" evidence="12">
    <location>
        <begin position="79"/>
        <end position="103"/>
    </location>
</feature>
<keyword evidence="8" id="KW-0675">Receptor</keyword>
<dbReference type="GO" id="GO:0007189">
    <property type="term" value="P:adenylate cyclase-activating G protein-coupled receptor signaling pathway"/>
    <property type="evidence" value="ECO:0007669"/>
    <property type="project" value="TreeGrafter"/>
</dbReference>
<dbReference type="STRING" id="31033.ENSTRUP00000018422"/>
<dbReference type="PRINTS" id="PR00429">
    <property type="entry name" value="THROMBOXANER"/>
</dbReference>
<feature type="transmembrane region" description="Helical" evidence="12">
    <location>
        <begin position="206"/>
        <end position="229"/>
    </location>
</feature>
<sequence>MILTVRLNCDCLLSLTASLHNGLGDLHGSVMFALSRYNSSAFPHLPRSSAVTVAEVGMRDDGPSQPGNNSSLQPTTGGIFVVTLSMTLGIISNIVALCILVTAYTRQRRRKKATFLLFATSLVVTDFVGHLVPGALVLRLYLNGGVRPKDFNSSDTLCQFLGGSMVFFGLCPLFLGCAMAAERCLGITKPLLHSTLITKSRAKTCLSIIWMAALCVALLPCFKLGSYAYQDPGTWCFINVLNRTEKTDVAFMMLFSGLGLASLGVALVCNTISGLTLMLARVRGRRPFSHCSNKSHDIEMVAQLVGIMITSCICWCPLLIFGLRSALHSYSGSIGDNLSSYQTLMMTGVRLATWNQILDPWVYILLRRAVLHKIYLIVKCQARLKSSKLGRWEPTAFASSVNKAVDQGSAGMRCLSQQSKLDSQICGGNFTPVKI</sequence>
<dbReference type="FunFam" id="1.20.1070.10:FF:000384">
    <property type="entry name" value="Prostaglandin E receptor 1a (subtype EP1)"/>
    <property type="match status" value="1"/>
</dbReference>
<dbReference type="GeneTree" id="ENSGT01030000234559"/>
<evidence type="ECO:0000313" key="15">
    <source>
        <dbReference type="Proteomes" id="UP000005226"/>
    </source>
</evidence>
<dbReference type="CDD" id="cd15144">
    <property type="entry name" value="7tmA_PGE2_EP1"/>
    <property type="match status" value="1"/>
</dbReference>
<dbReference type="Gene3D" id="1.20.1070.10">
    <property type="entry name" value="Rhodopsin 7-helix transmembrane proteins"/>
    <property type="match status" value="1"/>
</dbReference>
<keyword evidence="5 12" id="KW-1133">Transmembrane helix</keyword>
<evidence type="ECO:0000256" key="1">
    <source>
        <dbReference type="ARBA" id="ARBA00004651"/>
    </source>
</evidence>
<keyword evidence="6" id="KW-0297">G-protein coupled receptor</keyword>
<keyword evidence="4 12" id="KW-0812">Transmembrane</keyword>
<gene>
    <name evidence="14" type="primary">ptger1a</name>
</gene>
<feature type="transmembrane region" description="Helical" evidence="12">
    <location>
        <begin position="301"/>
        <end position="323"/>
    </location>
</feature>
<accession>H2T184</accession>
<dbReference type="PROSITE" id="PS00237">
    <property type="entry name" value="G_PROTEIN_RECEP_F1_1"/>
    <property type="match status" value="1"/>
</dbReference>
<name>H2T184_TAKRU</name>
<evidence type="ECO:0000256" key="8">
    <source>
        <dbReference type="ARBA" id="ARBA00023170"/>
    </source>
</evidence>
<feature type="domain" description="G-protein coupled receptors family 1 profile" evidence="13">
    <location>
        <begin position="92"/>
        <end position="363"/>
    </location>
</feature>
<evidence type="ECO:0000313" key="14">
    <source>
        <dbReference type="Ensembl" id="ENSTRUP00000018422.3"/>
    </source>
</evidence>
<dbReference type="PANTHER" id="PTHR11866">
    <property type="entry name" value="G-PROTEIN COUPLED RECEPTOR FAMILY 1 MEMBER"/>
    <property type="match status" value="1"/>
</dbReference>
<keyword evidence="9" id="KW-0325">Glycoprotein</keyword>
<keyword evidence="15" id="KW-1185">Reference proteome</keyword>
<evidence type="ECO:0000256" key="9">
    <source>
        <dbReference type="ARBA" id="ARBA00023180"/>
    </source>
</evidence>
<protein>
    <recommendedName>
        <fullName evidence="2">Thromboxane A2 receptor</fullName>
    </recommendedName>
    <alternativeName>
        <fullName evidence="11">Prostanoid TP receptor</fullName>
    </alternativeName>
</protein>
<dbReference type="GO" id="GO:0006954">
    <property type="term" value="P:inflammatory response"/>
    <property type="evidence" value="ECO:0007669"/>
    <property type="project" value="TreeGrafter"/>
</dbReference>
<keyword evidence="3" id="KW-1003">Cell membrane</keyword>
<evidence type="ECO:0000256" key="4">
    <source>
        <dbReference type="ARBA" id="ARBA00022692"/>
    </source>
</evidence>
<dbReference type="PROSITE" id="PS50262">
    <property type="entry name" value="G_PROTEIN_RECEP_F1_2"/>
    <property type="match status" value="1"/>
</dbReference>
<dbReference type="PANTHER" id="PTHR11866:SF3">
    <property type="entry name" value="PROSTAGLANDIN E2 RECEPTOR EP1 SUBTYPE"/>
    <property type="match status" value="1"/>
</dbReference>
<reference evidence="14" key="3">
    <citation type="submission" date="2025-09" db="UniProtKB">
        <authorList>
            <consortium name="Ensembl"/>
        </authorList>
    </citation>
    <scope>IDENTIFICATION</scope>
</reference>
<dbReference type="Ensembl" id="ENSTRUT00000018498.3">
    <property type="protein sequence ID" value="ENSTRUP00000018422.3"/>
    <property type="gene ID" value="ENSTRUG00000007446.3"/>
</dbReference>
<evidence type="ECO:0000256" key="5">
    <source>
        <dbReference type="ARBA" id="ARBA00022989"/>
    </source>
</evidence>
<evidence type="ECO:0000256" key="10">
    <source>
        <dbReference type="ARBA" id="ARBA00023224"/>
    </source>
</evidence>
<reference evidence="14 15" key="1">
    <citation type="journal article" date="2011" name="Genome Biol. Evol.">
        <title>Integration of the genetic map and genome assembly of fugu facilitates insights into distinct features of genome evolution in teleosts and mammals.</title>
        <authorList>
            <person name="Kai W."/>
            <person name="Kikuchi K."/>
            <person name="Tohari S."/>
            <person name="Chew A.K."/>
            <person name="Tay A."/>
            <person name="Fujiwara A."/>
            <person name="Hosoya S."/>
            <person name="Suetake H."/>
            <person name="Naruse K."/>
            <person name="Brenner S."/>
            <person name="Suzuki Y."/>
            <person name="Venkatesh B."/>
        </authorList>
    </citation>
    <scope>NUCLEOTIDE SEQUENCE [LARGE SCALE GENOMIC DNA]</scope>
</reference>
<feature type="transmembrane region" description="Helical" evidence="12">
    <location>
        <begin position="115"/>
        <end position="141"/>
    </location>
</feature>
<evidence type="ECO:0000256" key="3">
    <source>
        <dbReference type="ARBA" id="ARBA00022475"/>
    </source>
</evidence>
<dbReference type="Proteomes" id="UP000005226">
    <property type="component" value="Chromosome 17"/>
</dbReference>
<proteinExistence type="predicted"/>
<dbReference type="GO" id="GO:0005886">
    <property type="term" value="C:plasma membrane"/>
    <property type="evidence" value="ECO:0007669"/>
    <property type="project" value="UniProtKB-SubCell"/>
</dbReference>
<evidence type="ECO:0000259" key="13">
    <source>
        <dbReference type="PROSITE" id="PS50262"/>
    </source>
</evidence>
<comment type="subcellular location">
    <subcellularLocation>
        <location evidence="1">Cell membrane</location>
        <topology evidence="1">Multi-pass membrane protein</topology>
    </subcellularLocation>
</comment>
<dbReference type="GO" id="GO:0004957">
    <property type="term" value="F:prostaglandin E receptor activity"/>
    <property type="evidence" value="ECO:0007669"/>
    <property type="project" value="Ensembl"/>
</dbReference>
<dbReference type="Pfam" id="PF00001">
    <property type="entry name" value="7tm_1"/>
    <property type="match status" value="1"/>
</dbReference>